<dbReference type="GO" id="GO:0003677">
    <property type="term" value="F:DNA binding"/>
    <property type="evidence" value="ECO:0007669"/>
    <property type="project" value="TreeGrafter"/>
</dbReference>
<dbReference type="PANTHER" id="PTHR19303">
    <property type="entry name" value="TRANSPOSON"/>
    <property type="match status" value="1"/>
</dbReference>
<accession>A0A6J8ERV4</accession>
<gene>
    <name evidence="2" type="ORF">MCOR_53946</name>
</gene>
<dbReference type="AlphaFoldDB" id="A0A6J8ERV4"/>
<dbReference type="InterPro" id="IPR004875">
    <property type="entry name" value="DDE_SF_endonuclease_dom"/>
</dbReference>
<reference evidence="2 3" key="1">
    <citation type="submission" date="2020-06" db="EMBL/GenBank/DDBJ databases">
        <authorList>
            <person name="Li R."/>
            <person name="Bekaert M."/>
        </authorList>
    </citation>
    <scope>NUCLEOTIDE SEQUENCE [LARGE SCALE GENOMIC DNA]</scope>
    <source>
        <strain evidence="3">wild</strain>
    </source>
</reference>
<organism evidence="2 3">
    <name type="scientific">Mytilus coruscus</name>
    <name type="common">Sea mussel</name>
    <dbReference type="NCBI Taxonomy" id="42192"/>
    <lineage>
        <taxon>Eukaryota</taxon>
        <taxon>Metazoa</taxon>
        <taxon>Spiralia</taxon>
        <taxon>Lophotrochozoa</taxon>
        <taxon>Mollusca</taxon>
        <taxon>Bivalvia</taxon>
        <taxon>Autobranchia</taxon>
        <taxon>Pteriomorphia</taxon>
        <taxon>Mytilida</taxon>
        <taxon>Mytiloidea</taxon>
        <taxon>Mytilidae</taxon>
        <taxon>Mytilinae</taxon>
        <taxon>Mytilus</taxon>
    </lineage>
</organism>
<feature type="domain" description="DDE-1" evidence="1">
    <location>
        <begin position="99"/>
        <end position="203"/>
    </location>
</feature>
<evidence type="ECO:0000259" key="1">
    <source>
        <dbReference type="Pfam" id="PF03184"/>
    </source>
</evidence>
<dbReference type="PANTHER" id="PTHR19303:SF73">
    <property type="entry name" value="PROTEIN PDC2"/>
    <property type="match status" value="1"/>
</dbReference>
<dbReference type="GO" id="GO:0005634">
    <property type="term" value="C:nucleus"/>
    <property type="evidence" value="ECO:0007669"/>
    <property type="project" value="TreeGrafter"/>
</dbReference>
<dbReference type="EMBL" id="CACVKT020009420">
    <property type="protein sequence ID" value="CAC5421861.1"/>
    <property type="molecule type" value="Genomic_DNA"/>
</dbReference>
<evidence type="ECO:0000313" key="3">
    <source>
        <dbReference type="Proteomes" id="UP000507470"/>
    </source>
</evidence>
<name>A0A6J8ERV4_MYTCO</name>
<dbReference type="Proteomes" id="UP000507470">
    <property type="component" value="Unassembled WGS sequence"/>
</dbReference>
<dbReference type="InterPro" id="IPR050863">
    <property type="entry name" value="CenT-Element_Derived"/>
</dbReference>
<protein>
    <recommendedName>
        <fullName evidence="1">DDE-1 domain-containing protein</fullName>
    </recommendedName>
</protein>
<sequence length="277" mass="31845">MVFMKQSVQVKVGSQSCGFLGTRKCDTYDIRYVEQPVYHITTQLIPNHNICEDRMLVCCNHFLMVAQTCMHETGLYYMALPDDILTHKDNDVAGSKKLKDRITTLVACNMTVTDKRKLLVIGKSKDPRCFRGKKSLPVIYKINKNAWITAEIFIEWLREMNKDMCHQNRKRLMLVDNCSAHPKDAADRLEHVDLEFLPPNTTATEYMDFDNNTECYGELTDTDIAASILQDKPMRNSDPTDDTDSKDELEESIITVNFSQVNTSHWFTACYGGKQLY</sequence>
<proteinExistence type="predicted"/>
<dbReference type="Pfam" id="PF03184">
    <property type="entry name" value="DDE_1"/>
    <property type="match status" value="1"/>
</dbReference>
<dbReference type="OrthoDB" id="6157693at2759"/>
<keyword evidence="3" id="KW-1185">Reference proteome</keyword>
<evidence type="ECO:0000313" key="2">
    <source>
        <dbReference type="EMBL" id="CAC5421861.1"/>
    </source>
</evidence>